<dbReference type="RefSeq" id="WP_081556834.1">
    <property type="nucleotide sequence ID" value="NZ_MUKV01000043.1"/>
</dbReference>
<evidence type="ECO:0000313" key="2">
    <source>
        <dbReference type="Proteomes" id="UP000192721"/>
    </source>
</evidence>
<sequence length="319" mass="35179">MTGSDGLPDRNEVVAALRGLKGLVDARWSGAAGRHSDSYLRASELLARLDPPKKDPVVALWLVKVDPAGVQLRRLGGDGSKLPLAGHVMESYTHLPTDRAEKALVQIARGTEPARHLFRSGALDEASERSESGADRLAVMRKDNANLGLVGLEGKQRGETGLMEWLCCLKESEDGRLVMFELACALRDFKYLLDIQEPGSLRAPRAGDARESAIYRQSADVLAVFERFLERSKGSEASLMEWLHGLRGSEYGSLVVFNLWKALFDFKRLLDMQKPGTLRAPRGGDARESAIYRKSADVLAAFDLFLDPFERVLDRSEVG</sequence>
<name>A0A1W0CDK6_9NEIS</name>
<dbReference type="Proteomes" id="UP000192721">
    <property type="component" value="Unassembled WGS sequence"/>
</dbReference>
<evidence type="ECO:0000313" key="1">
    <source>
        <dbReference type="EMBL" id="OQS32807.1"/>
    </source>
</evidence>
<dbReference type="AlphaFoldDB" id="A0A1W0CDK6"/>
<protein>
    <submittedName>
        <fullName evidence="1">Uncharacterized protein</fullName>
    </submittedName>
</protein>
<comment type="caution">
    <text evidence="1">The sequence shown here is derived from an EMBL/GenBank/DDBJ whole genome shotgun (WGS) entry which is preliminary data.</text>
</comment>
<proteinExistence type="predicted"/>
<dbReference type="EMBL" id="MUKV01000043">
    <property type="protein sequence ID" value="OQS32807.1"/>
    <property type="molecule type" value="Genomic_DNA"/>
</dbReference>
<organism evidence="1 2">
    <name type="scientific">Chromobacterium haemolyticum</name>
    <dbReference type="NCBI Taxonomy" id="394935"/>
    <lineage>
        <taxon>Bacteria</taxon>
        <taxon>Pseudomonadati</taxon>
        <taxon>Pseudomonadota</taxon>
        <taxon>Betaproteobacteria</taxon>
        <taxon>Neisseriales</taxon>
        <taxon>Chromobacteriaceae</taxon>
        <taxon>Chromobacterium</taxon>
    </lineage>
</organism>
<accession>A0A1W0CDK6</accession>
<gene>
    <name evidence="1" type="ORF">B0T45_21125</name>
</gene>
<reference evidence="1 2" key="1">
    <citation type="submission" date="2017-02" db="EMBL/GenBank/DDBJ databases">
        <title>Chromobacterium haemolyticum H5244.</title>
        <authorList>
            <person name="Gulvik C.A."/>
        </authorList>
    </citation>
    <scope>NUCLEOTIDE SEQUENCE [LARGE SCALE GENOMIC DNA]</scope>
    <source>
        <strain evidence="1 2">H5244</strain>
    </source>
</reference>